<dbReference type="SUPFAM" id="SSF81901">
    <property type="entry name" value="HCP-like"/>
    <property type="match status" value="1"/>
</dbReference>
<evidence type="ECO:0000259" key="3">
    <source>
        <dbReference type="Pfam" id="PF01471"/>
    </source>
</evidence>
<dbReference type="Pfam" id="PF01471">
    <property type="entry name" value="PG_binding_1"/>
    <property type="match status" value="1"/>
</dbReference>
<dbReference type="InterPro" id="IPR036365">
    <property type="entry name" value="PGBD-like_sf"/>
</dbReference>
<proteinExistence type="predicted"/>
<name>A0ABT2LL01_9HYPH</name>
<dbReference type="SUPFAM" id="SSF47090">
    <property type="entry name" value="PGBD-like"/>
    <property type="match status" value="1"/>
</dbReference>
<dbReference type="PANTHER" id="PTHR11102:SF160">
    <property type="entry name" value="ERAD-ASSOCIATED E3 UBIQUITIN-PROTEIN LIGASE COMPONENT HRD3"/>
    <property type="match status" value="1"/>
</dbReference>
<evidence type="ECO:0000313" key="4">
    <source>
        <dbReference type="EMBL" id="MCT7374487.1"/>
    </source>
</evidence>
<keyword evidence="5" id="KW-1185">Reference proteome</keyword>
<feature type="region of interest" description="Disordered" evidence="2">
    <location>
        <begin position="61"/>
        <end position="82"/>
    </location>
</feature>
<dbReference type="RefSeq" id="WP_260900883.1">
    <property type="nucleotide sequence ID" value="NZ_JAOCZP010000001.1"/>
</dbReference>
<feature type="coiled-coil region" evidence="1">
    <location>
        <begin position="382"/>
        <end position="429"/>
    </location>
</feature>
<sequence length="1162" mass="126287">MNTKRSYLDNLNAGRQRRSDTTLEDISRTLDQLESRLGRTLETRQRGPERESDIAQRMQRLSEAAAEPHPENPRTYSAGEDCDQLQRIARQIESSRHQEDQLTSIGSIAEELKALREDMRAMVGSGLRREFNALREELAGIMAAAPQSPMTAELNAEFERLSRATTLLAERSDDKSTKMLRLELEQVKASLDSLAREETVRSLDKRWDTIESQLATGADPAIERLGARLEEIGAAVEGLPGSLSLHTLEECLRTLASSLDQFAGQPARGQHDLYAMIEERLDEISRAITASAALAHSSNFDEKLLERIEARISSLANQINELAEDRSDGLVVERLNALSDRIDEVARRIDVPEQTVEQLADTITRISEKLDTVYRSDDAGIMAAMDSRFADLAARIDEAREESGDGSTLRALEARLEDVSRRLQNSASAGMGLDREVIRNLEAQVASLSAHLERPGREVPEFEDLAPRLEKIEQSIGESRAAMIEAARQAAEQAVQTLGVARTEPVDARLTEDLKTLEALTRKSDERNTKTFEAIHDTLLKIVEHLGSIEAGKLALAHAPSIDPSEGYEDAGMPRHPEPGRTPAEAAVAAAEAALYDEGASTPRGQEKRSMLGGLSRAITGRRGRAAEENVREEPVLADDPEEGALEPSLDEQRINEPLEPGSGAPDLNSIMRRVRDEHGTRDAASSDTAKADFIAAARRAAQAAAAEAEILKDSRAETASKGGKLGIGKVLGRRKKHLLLALGTAIVLAGGLQYARTLWQDGEPVRMAQVVEPTEEPQEAAVKPELAKPETEEQPAGPVRVVDARDEADRNEEISTAAIDSPHDLTPVAESETRMASADTVLPSSLPMATPPQEAAPEEAGVEPTARDLPKVPEEIEPASLRQAAAEGNAAALYEIANRYADGVDVEADMAEAARWYEEAAERGVAPAQYRIGNLYEKGNGVERDIAKAKTWYQRAAEQGNASAMHNLGVLYAMGADGTTDNESAARWFQEAADLGVVDSQFNLGILATKGIGVKRDLSEAYKWFDVVARTGDADAAAKRDEIAKVMAPADLVKAQGKAKLWKARQADPQTNTVDIPREWRTDEMATGSVDVKAVDMKKAIGNIQVILNKNGFDAGPADGVMGDRTRAAIKAFQKENGLAETGVVDDALVRALLARNKEAQ</sequence>
<dbReference type="Gene3D" id="1.25.40.10">
    <property type="entry name" value="Tetratricopeptide repeat domain"/>
    <property type="match status" value="1"/>
</dbReference>
<organism evidence="4 5">
    <name type="scientific">Chelativorans salis</name>
    <dbReference type="NCBI Taxonomy" id="2978478"/>
    <lineage>
        <taxon>Bacteria</taxon>
        <taxon>Pseudomonadati</taxon>
        <taxon>Pseudomonadota</taxon>
        <taxon>Alphaproteobacteria</taxon>
        <taxon>Hyphomicrobiales</taxon>
        <taxon>Phyllobacteriaceae</taxon>
        <taxon>Chelativorans</taxon>
    </lineage>
</organism>
<reference evidence="4 5" key="1">
    <citation type="submission" date="2022-09" db="EMBL/GenBank/DDBJ databases">
        <title>Chelativorans salina sp. nov., a novel slightly halophilic bacterium isolated from a saline lake sediment enrichment.</title>
        <authorList>
            <person name="Gao L."/>
            <person name="Fang B.-Z."/>
            <person name="Li W.-J."/>
        </authorList>
    </citation>
    <scope>NUCLEOTIDE SEQUENCE [LARGE SCALE GENOMIC DNA]</scope>
    <source>
        <strain evidence="4 5">EGI FJ00035</strain>
    </source>
</reference>
<evidence type="ECO:0000256" key="1">
    <source>
        <dbReference type="SAM" id="Coils"/>
    </source>
</evidence>
<dbReference type="InterPro" id="IPR002477">
    <property type="entry name" value="Peptidoglycan-bd-like"/>
</dbReference>
<gene>
    <name evidence="4" type="ORF">N5A92_05500</name>
</gene>
<feature type="compositionally biased region" description="Basic and acidic residues" evidence="2">
    <location>
        <begin position="625"/>
        <end position="635"/>
    </location>
</feature>
<feature type="domain" description="Peptidoglycan binding-like" evidence="3">
    <location>
        <begin position="1101"/>
        <end position="1154"/>
    </location>
</feature>
<comment type="caution">
    <text evidence="4">The sequence shown here is derived from an EMBL/GenBank/DDBJ whole genome shotgun (WGS) entry which is preliminary data.</text>
</comment>
<dbReference type="Proteomes" id="UP001320831">
    <property type="component" value="Unassembled WGS sequence"/>
</dbReference>
<dbReference type="Pfam" id="PF08238">
    <property type="entry name" value="Sel1"/>
    <property type="match status" value="4"/>
</dbReference>
<evidence type="ECO:0000313" key="5">
    <source>
        <dbReference type="Proteomes" id="UP001320831"/>
    </source>
</evidence>
<protein>
    <submittedName>
        <fullName evidence="4">Peptidoglycan-binding protein</fullName>
    </submittedName>
</protein>
<dbReference type="PANTHER" id="PTHR11102">
    <property type="entry name" value="SEL-1-LIKE PROTEIN"/>
    <property type="match status" value="1"/>
</dbReference>
<feature type="region of interest" description="Disordered" evidence="2">
    <location>
        <begin position="1"/>
        <end position="23"/>
    </location>
</feature>
<feature type="region of interest" description="Disordered" evidence="2">
    <location>
        <begin position="598"/>
        <end position="670"/>
    </location>
</feature>
<evidence type="ECO:0000256" key="2">
    <source>
        <dbReference type="SAM" id="MobiDB-lite"/>
    </source>
</evidence>
<dbReference type="InterPro" id="IPR011990">
    <property type="entry name" value="TPR-like_helical_dom_sf"/>
</dbReference>
<keyword evidence="1" id="KW-0175">Coiled coil</keyword>
<dbReference type="EMBL" id="JAOCZP010000001">
    <property type="protein sequence ID" value="MCT7374487.1"/>
    <property type="molecule type" value="Genomic_DNA"/>
</dbReference>
<dbReference type="Gene3D" id="1.10.101.10">
    <property type="entry name" value="PGBD-like superfamily/PGBD"/>
    <property type="match status" value="1"/>
</dbReference>
<feature type="region of interest" description="Disordered" evidence="2">
    <location>
        <begin position="773"/>
        <end position="828"/>
    </location>
</feature>
<accession>A0ABT2LL01</accession>
<dbReference type="SMART" id="SM00671">
    <property type="entry name" value="SEL1"/>
    <property type="match status" value="4"/>
</dbReference>
<dbReference type="InterPro" id="IPR006597">
    <property type="entry name" value="Sel1-like"/>
</dbReference>
<dbReference type="InterPro" id="IPR050767">
    <property type="entry name" value="Sel1_AlgK"/>
</dbReference>
<feature type="compositionally biased region" description="Acidic residues" evidence="2">
    <location>
        <begin position="636"/>
        <end position="645"/>
    </location>
</feature>
<dbReference type="InterPro" id="IPR036366">
    <property type="entry name" value="PGBDSf"/>
</dbReference>
<feature type="compositionally biased region" description="Basic and acidic residues" evidence="2">
    <location>
        <begin position="803"/>
        <end position="814"/>
    </location>
</feature>